<dbReference type="RefSeq" id="WP_397405904.1">
    <property type="nucleotide sequence ID" value="NZ_JBIRYI010000011.1"/>
</dbReference>
<keyword evidence="4 8" id="KW-1003">Cell membrane</keyword>
<protein>
    <recommendedName>
        <fullName evidence="8">Probable membrane transporter protein</fullName>
    </recommendedName>
</protein>
<comment type="caution">
    <text evidence="10">The sequence shown here is derived from an EMBL/GenBank/DDBJ whole genome shotgun (WGS) entry which is preliminary data.</text>
</comment>
<evidence type="ECO:0000256" key="4">
    <source>
        <dbReference type="ARBA" id="ARBA00022475"/>
    </source>
</evidence>
<dbReference type="PANTHER" id="PTHR30269:SF23">
    <property type="entry name" value="MEMBRANE TRANSPORTER PROTEIN YDHB-RELATED"/>
    <property type="match status" value="1"/>
</dbReference>
<dbReference type="PANTHER" id="PTHR30269">
    <property type="entry name" value="TRANSMEMBRANE PROTEIN YFCA"/>
    <property type="match status" value="1"/>
</dbReference>
<keyword evidence="6 8" id="KW-1133">Transmembrane helix</keyword>
<evidence type="ECO:0000313" key="11">
    <source>
        <dbReference type="Proteomes" id="UP001611580"/>
    </source>
</evidence>
<feature type="transmembrane region" description="Helical" evidence="8">
    <location>
        <begin position="252"/>
        <end position="270"/>
    </location>
</feature>
<evidence type="ECO:0000256" key="2">
    <source>
        <dbReference type="ARBA" id="ARBA00009142"/>
    </source>
</evidence>
<feature type="transmembrane region" description="Helical" evidence="8">
    <location>
        <begin position="218"/>
        <end position="240"/>
    </location>
</feature>
<dbReference type="InterPro" id="IPR052017">
    <property type="entry name" value="TSUP"/>
</dbReference>
<sequence>MDASALTLTVVVGGTIAALLMGLSKTGLPPLGALGAAIIASVLPPVQAAGVALPLLIVGDLVAVSTYGRDVRWRILRGLLPSVTVGLLVGFAALSWAPPDVSARIVGALLLLAGLGDLVRQLAARRARRRPPRPADAETVPAGATPDTPRATLGERLARAALGATAGVSTMIANAGGPPMSLYLLRTGVSRAGLLGTVALFFLTVNVAKLPFSASLGLVSAGSLLVSLALLPGMVAGLLLGRFVAHRISGPVFSTAVLIATALAGARLLLG</sequence>
<dbReference type="Proteomes" id="UP001611580">
    <property type="component" value="Unassembled WGS sequence"/>
</dbReference>
<organism evidence="10 11">
    <name type="scientific">Promicromonospora kroppenstedtii</name>
    <dbReference type="NCBI Taxonomy" id="440482"/>
    <lineage>
        <taxon>Bacteria</taxon>
        <taxon>Bacillati</taxon>
        <taxon>Actinomycetota</taxon>
        <taxon>Actinomycetes</taxon>
        <taxon>Micrococcales</taxon>
        <taxon>Promicromonosporaceae</taxon>
        <taxon>Promicromonospora</taxon>
    </lineage>
</organism>
<dbReference type="Pfam" id="PF01925">
    <property type="entry name" value="TauE"/>
    <property type="match status" value="1"/>
</dbReference>
<feature type="region of interest" description="Disordered" evidence="9">
    <location>
        <begin position="126"/>
        <end position="148"/>
    </location>
</feature>
<evidence type="ECO:0000313" key="10">
    <source>
        <dbReference type="EMBL" id="MFI2488811.1"/>
    </source>
</evidence>
<keyword evidence="3" id="KW-0813">Transport</keyword>
<comment type="subcellular location">
    <subcellularLocation>
        <location evidence="1 8">Cell membrane</location>
        <topology evidence="1 8">Multi-pass membrane protein</topology>
    </subcellularLocation>
</comment>
<evidence type="ECO:0000256" key="9">
    <source>
        <dbReference type="SAM" id="MobiDB-lite"/>
    </source>
</evidence>
<comment type="similarity">
    <text evidence="2 8">Belongs to the 4-toluene sulfonate uptake permease (TSUP) (TC 2.A.102) family.</text>
</comment>
<feature type="transmembrane region" description="Helical" evidence="8">
    <location>
        <begin position="192"/>
        <end position="212"/>
    </location>
</feature>
<evidence type="ECO:0000256" key="5">
    <source>
        <dbReference type="ARBA" id="ARBA00022692"/>
    </source>
</evidence>
<dbReference type="InterPro" id="IPR002781">
    <property type="entry name" value="TM_pro_TauE-like"/>
</dbReference>
<keyword evidence="7 8" id="KW-0472">Membrane</keyword>
<feature type="transmembrane region" description="Helical" evidence="8">
    <location>
        <begin position="33"/>
        <end position="58"/>
    </location>
</feature>
<keyword evidence="5 8" id="KW-0812">Transmembrane</keyword>
<feature type="transmembrane region" description="Helical" evidence="8">
    <location>
        <begin position="103"/>
        <end position="123"/>
    </location>
</feature>
<evidence type="ECO:0000256" key="1">
    <source>
        <dbReference type="ARBA" id="ARBA00004651"/>
    </source>
</evidence>
<name>A0ABW7XNC0_9MICO</name>
<evidence type="ECO:0000256" key="7">
    <source>
        <dbReference type="ARBA" id="ARBA00023136"/>
    </source>
</evidence>
<reference evidence="10 11" key="1">
    <citation type="submission" date="2024-10" db="EMBL/GenBank/DDBJ databases">
        <title>The Natural Products Discovery Center: Release of the First 8490 Sequenced Strains for Exploring Actinobacteria Biosynthetic Diversity.</title>
        <authorList>
            <person name="Kalkreuter E."/>
            <person name="Kautsar S.A."/>
            <person name="Yang D."/>
            <person name="Bader C.D."/>
            <person name="Teijaro C.N."/>
            <person name="Fluegel L."/>
            <person name="Davis C.M."/>
            <person name="Simpson J.R."/>
            <person name="Lauterbach L."/>
            <person name="Steele A.D."/>
            <person name="Gui C."/>
            <person name="Meng S."/>
            <person name="Li G."/>
            <person name="Viehrig K."/>
            <person name="Ye F."/>
            <person name="Su P."/>
            <person name="Kiefer A.F."/>
            <person name="Nichols A."/>
            <person name="Cepeda A.J."/>
            <person name="Yan W."/>
            <person name="Fan B."/>
            <person name="Jiang Y."/>
            <person name="Adhikari A."/>
            <person name="Zheng C.-J."/>
            <person name="Schuster L."/>
            <person name="Cowan T.M."/>
            <person name="Smanski M.J."/>
            <person name="Chevrette M.G."/>
            <person name="De Carvalho L.P.S."/>
            <person name="Shen B."/>
        </authorList>
    </citation>
    <scope>NUCLEOTIDE SEQUENCE [LARGE SCALE GENOMIC DNA]</scope>
    <source>
        <strain evidence="10 11">NPDC019481</strain>
    </source>
</reference>
<feature type="transmembrane region" description="Helical" evidence="8">
    <location>
        <begin position="79"/>
        <end position="97"/>
    </location>
</feature>
<gene>
    <name evidence="10" type="ORF">ACH47X_18025</name>
</gene>
<keyword evidence="11" id="KW-1185">Reference proteome</keyword>
<evidence type="ECO:0000256" key="8">
    <source>
        <dbReference type="RuleBase" id="RU363041"/>
    </source>
</evidence>
<dbReference type="EMBL" id="JBIRYI010000011">
    <property type="protein sequence ID" value="MFI2488811.1"/>
    <property type="molecule type" value="Genomic_DNA"/>
</dbReference>
<accession>A0ABW7XNC0</accession>
<evidence type="ECO:0000256" key="3">
    <source>
        <dbReference type="ARBA" id="ARBA00022448"/>
    </source>
</evidence>
<proteinExistence type="inferred from homology"/>
<evidence type="ECO:0000256" key="6">
    <source>
        <dbReference type="ARBA" id="ARBA00022989"/>
    </source>
</evidence>